<evidence type="ECO:0000256" key="1">
    <source>
        <dbReference type="SAM" id="SignalP"/>
    </source>
</evidence>
<organism evidence="2 3">
    <name type="scientific">Podarcis lilfordi</name>
    <name type="common">Lilford's wall lizard</name>
    <dbReference type="NCBI Taxonomy" id="74358"/>
    <lineage>
        <taxon>Eukaryota</taxon>
        <taxon>Metazoa</taxon>
        <taxon>Chordata</taxon>
        <taxon>Craniata</taxon>
        <taxon>Vertebrata</taxon>
        <taxon>Euteleostomi</taxon>
        <taxon>Lepidosauria</taxon>
        <taxon>Squamata</taxon>
        <taxon>Bifurcata</taxon>
        <taxon>Unidentata</taxon>
        <taxon>Episquamata</taxon>
        <taxon>Laterata</taxon>
        <taxon>Lacertibaenia</taxon>
        <taxon>Lacertidae</taxon>
        <taxon>Podarcis</taxon>
    </lineage>
</organism>
<accession>A0AA35LPA3</accession>
<sequence length="285" mass="32514">MGVNWNHWYQGYQVTLWLWHVLLRRWTALSDAVLPNHRLRWCLLLRRLPLPRFRHHLVKMGVKLQGLGFCCRNPCPGPLPYLCLRLARGGGDAQLGDVWGSGPGDRLLPGQFCQLSPPLFYRRVRVSHMIFLFSLPQVPHKLRQMWTLQWRTACLFRLNLLPGGIAAVRRVPKDVPRGGGASLHLLPREHLLRVRDEADTSLGLYWGFGEPIGGLPKWAWQRRANSHRARSLAGPRLDSGTQHRSLGWHQSEAICQGIVSRPPSTRASVMDFQTRNAVGRVFAAY</sequence>
<evidence type="ECO:0000313" key="3">
    <source>
        <dbReference type="Proteomes" id="UP001178461"/>
    </source>
</evidence>
<gene>
    <name evidence="2" type="ORF">PODLI_1B005212</name>
</gene>
<dbReference type="EMBL" id="OX395145">
    <property type="protein sequence ID" value="CAI5799334.1"/>
    <property type="molecule type" value="Genomic_DNA"/>
</dbReference>
<name>A0AA35LPA3_9SAUR</name>
<keyword evidence="1" id="KW-0732">Signal</keyword>
<evidence type="ECO:0000313" key="2">
    <source>
        <dbReference type="EMBL" id="CAI5799334.1"/>
    </source>
</evidence>
<protein>
    <submittedName>
        <fullName evidence="2">Uncharacterized protein</fullName>
    </submittedName>
</protein>
<feature type="signal peptide" evidence="1">
    <location>
        <begin position="1"/>
        <end position="32"/>
    </location>
</feature>
<reference evidence="2" key="1">
    <citation type="submission" date="2022-12" db="EMBL/GenBank/DDBJ databases">
        <authorList>
            <person name="Alioto T."/>
            <person name="Alioto T."/>
            <person name="Gomez Garrido J."/>
        </authorList>
    </citation>
    <scope>NUCLEOTIDE SEQUENCE</scope>
</reference>
<dbReference type="Proteomes" id="UP001178461">
    <property type="component" value="Chromosome W"/>
</dbReference>
<proteinExistence type="predicted"/>
<dbReference type="AlphaFoldDB" id="A0AA35LPA3"/>
<keyword evidence="3" id="KW-1185">Reference proteome</keyword>
<feature type="chain" id="PRO_5041405158" evidence="1">
    <location>
        <begin position="33"/>
        <end position="285"/>
    </location>
</feature>